<dbReference type="OrthoDB" id="5297568at2"/>
<dbReference type="SUPFAM" id="SSF102400">
    <property type="entry name" value="DNA polymerase III chi subunit"/>
    <property type="match status" value="1"/>
</dbReference>
<evidence type="ECO:0000313" key="2">
    <source>
        <dbReference type="Proteomes" id="UP000252558"/>
    </source>
</evidence>
<protein>
    <submittedName>
        <fullName evidence="1">DNA polymerase III subunit chi</fullName>
    </submittedName>
</protein>
<dbReference type="Proteomes" id="UP000252558">
    <property type="component" value="Unassembled WGS sequence"/>
</dbReference>
<dbReference type="PANTHER" id="PTHR38767">
    <property type="entry name" value="DNA POLYMERASE III SUBUNIT CHI"/>
    <property type="match status" value="1"/>
</dbReference>
<dbReference type="RefSeq" id="WP_114337195.1">
    <property type="nucleotide sequence ID" value="NZ_QPID01000002.1"/>
</dbReference>
<dbReference type="InterPro" id="IPR036768">
    <property type="entry name" value="PolIII_chi_sf"/>
</dbReference>
<proteinExistence type="predicted"/>
<comment type="caution">
    <text evidence="1">The sequence shown here is derived from an EMBL/GenBank/DDBJ whole genome shotgun (WGS) entry which is preliminary data.</text>
</comment>
<name>A0A368NNM7_9GAMM</name>
<dbReference type="GO" id="GO:0032298">
    <property type="term" value="P:positive regulation of DNA-templated DNA replication initiation"/>
    <property type="evidence" value="ECO:0007669"/>
    <property type="project" value="TreeGrafter"/>
</dbReference>
<reference evidence="1 2" key="1">
    <citation type="submission" date="2018-07" db="EMBL/GenBank/DDBJ databases">
        <title>Corallincola holothuriorum sp. nov., a new facultative anaerobe isolated from sea cucumber Apostichopus japonicus.</title>
        <authorList>
            <person name="Xia H."/>
        </authorList>
    </citation>
    <scope>NUCLEOTIDE SEQUENCE [LARGE SCALE GENOMIC DNA]</scope>
    <source>
        <strain evidence="1 2">C4</strain>
    </source>
</reference>
<sequence length="152" mass="16444">MTQVVFYLLPEDPQAPSAPALLLSACRLAERCYLDKEKVYILAADRAQAEAVDELLFGFDPDSFVPHNLAGEGPAGGAPVEIGCDAPKGQRTVLINLCPQMPSFAVKSRLIIDFVPADATNKQLARERYKQYRTAGLAIDTYDLATPNSASS</sequence>
<dbReference type="Pfam" id="PF04364">
    <property type="entry name" value="DNA_pol3_chi"/>
    <property type="match status" value="1"/>
</dbReference>
<evidence type="ECO:0000313" key="1">
    <source>
        <dbReference type="EMBL" id="RCU51766.1"/>
    </source>
</evidence>
<organism evidence="1 2">
    <name type="scientific">Corallincola holothuriorum</name>
    <dbReference type="NCBI Taxonomy" id="2282215"/>
    <lineage>
        <taxon>Bacteria</taxon>
        <taxon>Pseudomonadati</taxon>
        <taxon>Pseudomonadota</taxon>
        <taxon>Gammaproteobacteria</taxon>
        <taxon>Alteromonadales</taxon>
        <taxon>Psychromonadaceae</taxon>
        <taxon>Corallincola</taxon>
    </lineage>
</organism>
<accession>A0A368NNM7</accession>
<dbReference type="Gene3D" id="3.40.50.10110">
    <property type="entry name" value="DNA polymerase III subunit chi"/>
    <property type="match status" value="1"/>
</dbReference>
<keyword evidence="2" id="KW-1185">Reference proteome</keyword>
<dbReference type="EMBL" id="QPID01000002">
    <property type="protein sequence ID" value="RCU51766.1"/>
    <property type="molecule type" value="Genomic_DNA"/>
</dbReference>
<dbReference type="GO" id="GO:0003677">
    <property type="term" value="F:DNA binding"/>
    <property type="evidence" value="ECO:0007669"/>
    <property type="project" value="InterPro"/>
</dbReference>
<gene>
    <name evidence="1" type="ORF">DU002_04660</name>
</gene>
<dbReference type="GO" id="GO:0003887">
    <property type="term" value="F:DNA-directed DNA polymerase activity"/>
    <property type="evidence" value="ECO:0007669"/>
    <property type="project" value="InterPro"/>
</dbReference>
<dbReference type="PANTHER" id="PTHR38767:SF1">
    <property type="entry name" value="DNA POLYMERASE III SUBUNIT CHI"/>
    <property type="match status" value="1"/>
</dbReference>
<dbReference type="InterPro" id="IPR007459">
    <property type="entry name" value="DNA_pol3_chi"/>
</dbReference>
<dbReference type="AlphaFoldDB" id="A0A368NNM7"/>
<dbReference type="GO" id="GO:0006260">
    <property type="term" value="P:DNA replication"/>
    <property type="evidence" value="ECO:0007669"/>
    <property type="project" value="InterPro"/>
</dbReference>